<dbReference type="OMA" id="LCKAHID"/>
<sequence>MADTEVGARRVKIKPQDKGLGFDGTHVERFLADYQLAADLEGASEFDMAQQVTTARFTLPDLEALAQSWIAKGGVSSVVDYQDFWRVWEPIQSYLLRKAHIDSVEEIRSLYYRLLSNGVQERVRDQLIKANTMITTLDNRFKLPTFEILKTAVAEVMKGQTALTFEGARTSSPVPAGPFQQANDVMRKIEQDRRPKAPAASEKPPATIDDISQMLQSFEQRLEKKFGAQSPQSSAKVPPAERGPLVCYYCHREGHGTGRCFELKKDKEANLVEQKGNNFFLPNGALIPFDSSRPIRHVVASFPSQPLASVATPEFRAACGSLDPCFSGTYEADPARRKHEAPKPHKAPIVPPSAARRPAKKTSARDLDSGEEGSDMETELFERTPAAPSFDPAPEEQAGPDQPAKPASVSPKVRFERGIAKDHPNAVEGVLKKISGLKVPDLSVSELLTNSKFEVRDISSPLQLITLSPL</sequence>
<evidence type="ECO:0000313" key="3">
    <source>
        <dbReference type="Proteomes" id="UP000008783"/>
    </source>
</evidence>
<proteinExistence type="predicted"/>
<dbReference type="RefSeq" id="XP_003325237.1">
    <property type="nucleotide sequence ID" value="XM_003325189.1"/>
</dbReference>
<evidence type="ECO:0000256" key="1">
    <source>
        <dbReference type="SAM" id="MobiDB-lite"/>
    </source>
</evidence>
<dbReference type="VEuPathDB" id="FungiDB:PGTG_06774"/>
<name>E3K924_PUCGT</name>
<feature type="compositionally biased region" description="Basic residues" evidence="1">
    <location>
        <begin position="336"/>
        <end position="346"/>
    </location>
</feature>
<organism evidence="2 3">
    <name type="scientific">Puccinia graminis f. sp. tritici (strain CRL 75-36-700-3 / race SCCL)</name>
    <name type="common">Black stem rust fungus</name>
    <dbReference type="NCBI Taxonomy" id="418459"/>
    <lineage>
        <taxon>Eukaryota</taxon>
        <taxon>Fungi</taxon>
        <taxon>Dikarya</taxon>
        <taxon>Basidiomycota</taxon>
        <taxon>Pucciniomycotina</taxon>
        <taxon>Pucciniomycetes</taxon>
        <taxon>Pucciniales</taxon>
        <taxon>Pucciniaceae</taxon>
        <taxon>Puccinia</taxon>
    </lineage>
</organism>
<dbReference type="OrthoDB" id="2501372at2759"/>
<gene>
    <name evidence="2" type="ORF">PGTG_06774</name>
</gene>
<dbReference type="HOGENOM" id="CLU_012972_5_0_1"/>
<reference key="1">
    <citation type="submission" date="2007-01" db="EMBL/GenBank/DDBJ databases">
        <title>The Genome Sequence of Puccinia graminis f. sp. tritici Strain CRL 75-36-700-3.</title>
        <authorList>
            <consortium name="The Broad Institute Genome Sequencing Platform"/>
            <person name="Birren B."/>
            <person name="Lander E."/>
            <person name="Galagan J."/>
            <person name="Nusbaum C."/>
            <person name="Devon K."/>
            <person name="Cuomo C."/>
            <person name="Jaffe D."/>
            <person name="Butler J."/>
            <person name="Alvarez P."/>
            <person name="Gnerre S."/>
            <person name="Grabherr M."/>
            <person name="Mauceli E."/>
            <person name="Brockman W."/>
            <person name="Young S."/>
            <person name="LaButti K."/>
            <person name="Sykes S."/>
            <person name="DeCaprio D."/>
            <person name="Crawford M."/>
            <person name="Koehrsen M."/>
            <person name="Engels R."/>
            <person name="Montgomery P."/>
            <person name="Pearson M."/>
            <person name="Howarth C."/>
            <person name="Larson L."/>
            <person name="White J."/>
            <person name="Zeng Q."/>
            <person name="Kodira C."/>
            <person name="Yandava C."/>
            <person name="Alvarado L."/>
            <person name="O'Leary S."/>
            <person name="Szabo L."/>
            <person name="Dean R."/>
            <person name="Schein J."/>
        </authorList>
    </citation>
    <scope>NUCLEOTIDE SEQUENCE</scope>
    <source>
        <strain>CRL 75-36-700-3</strain>
    </source>
</reference>
<dbReference type="Proteomes" id="UP000008783">
    <property type="component" value="Unassembled WGS sequence"/>
</dbReference>
<dbReference type="KEGG" id="pgr:PGTG_06774"/>
<dbReference type="EMBL" id="DS178276">
    <property type="protein sequence ID" value="EFP80818.1"/>
    <property type="molecule type" value="Genomic_DNA"/>
</dbReference>
<protein>
    <submittedName>
        <fullName evidence="2">Uncharacterized protein</fullName>
    </submittedName>
</protein>
<dbReference type="InParanoid" id="E3K924"/>
<evidence type="ECO:0000313" key="2">
    <source>
        <dbReference type="EMBL" id="EFP80818.1"/>
    </source>
</evidence>
<reference evidence="3" key="2">
    <citation type="journal article" date="2011" name="Proc. Natl. Acad. Sci. U.S.A.">
        <title>Obligate biotrophy features unraveled by the genomic analysis of rust fungi.</title>
        <authorList>
            <person name="Duplessis S."/>
            <person name="Cuomo C.A."/>
            <person name="Lin Y.-C."/>
            <person name="Aerts A."/>
            <person name="Tisserant E."/>
            <person name="Veneault-Fourrey C."/>
            <person name="Joly D.L."/>
            <person name="Hacquard S."/>
            <person name="Amselem J."/>
            <person name="Cantarel B.L."/>
            <person name="Chiu R."/>
            <person name="Coutinho P.M."/>
            <person name="Feau N."/>
            <person name="Field M."/>
            <person name="Frey P."/>
            <person name="Gelhaye E."/>
            <person name="Goldberg J."/>
            <person name="Grabherr M.G."/>
            <person name="Kodira C.D."/>
            <person name="Kohler A."/>
            <person name="Kuees U."/>
            <person name="Lindquist E.A."/>
            <person name="Lucas S.M."/>
            <person name="Mago R."/>
            <person name="Mauceli E."/>
            <person name="Morin E."/>
            <person name="Murat C."/>
            <person name="Pangilinan J.L."/>
            <person name="Park R."/>
            <person name="Pearson M."/>
            <person name="Quesneville H."/>
            <person name="Rouhier N."/>
            <person name="Sakthikumar S."/>
            <person name="Salamov A.A."/>
            <person name="Schmutz J."/>
            <person name="Selles B."/>
            <person name="Shapiro H."/>
            <person name="Tanguay P."/>
            <person name="Tuskan G.A."/>
            <person name="Henrissat B."/>
            <person name="Van de Peer Y."/>
            <person name="Rouze P."/>
            <person name="Ellis J.G."/>
            <person name="Dodds P.N."/>
            <person name="Schein J.E."/>
            <person name="Zhong S."/>
            <person name="Hamelin R.C."/>
            <person name="Grigoriev I.V."/>
            <person name="Szabo L.J."/>
            <person name="Martin F."/>
        </authorList>
    </citation>
    <scope>NUCLEOTIDE SEQUENCE [LARGE SCALE GENOMIC DNA]</scope>
    <source>
        <strain evidence="3">CRL 75-36-700-3 / race SCCL</strain>
    </source>
</reference>
<feature type="region of interest" description="Disordered" evidence="1">
    <location>
        <begin position="334"/>
        <end position="410"/>
    </location>
</feature>
<dbReference type="GeneID" id="10539840"/>
<keyword evidence="3" id="KW-1185">Reference proteome</keyword>
<accession>E3K924</accession>
<feature type="compositionally biased region" description="Acidic residues" evidence="1">
    <location>
        <begin position="369"/>
        <end position="379"/>
    </location>
</feature>
<dbReference type="AlphaFoldDB" id="E3K924"/>